<name>R7V2F6_CAPTE</name>
<accession>R7V2F6</accession>
<keyword evidence="2" id="KW-1133">Transmembrane helix</keyword>
<evidence type="ECO:0000313" key="3">
    <source>
        <dbReference type="EMBL" id="ELU12689.1"/>
    </source>
</evidence>
<keyword evidence="2" id="KW-0472">Membrane</keyword>
<evidence type="ECO:0000313" key="4">
    <source>
        <dbReference type="EnsemblMetazoa" id="CapteP208460"/>
    </source>
</evidence>
<sequence>MALVSSSFCWEKIRVSSLGCTGSCCRLLFFAGFCVMGSVALGAAAFIDNLGHVCIRKFWSYREFCELIQAGLSSDYAETTMNELLGWYGYGKAVGSKDTDQLDLKRFASTESNAEERHSNKTPPESHQREKASSPVEMKEESRDEQLPAATPDSCNCCPTDESARGRADDDLDDMDDDDELLREDEQRAAFDCKPRRFPPLFVHFHRKGDPRISLVVLDPDQMGRG</sequence>
<protein>
    <submittedName>
        <fullName evidence="3 4">Uncharacterized protein</fullName>
    </submittedName>
</protein>
<reference evidence="4" key="3">
    <citation type="submission" date="2015-06" db="UniProtKB">
        <authorList>
            <consortium name="EnsemblMetazoa"/>
        </authorList>
    </citation>
    <scope>IDENTIFICATION</scope>
</reference>
<reference evidence="3 5" key="2">
    <citation type="journal article" date="2013" name="Nature">
        <title>Insights into bilaterian evolution from three spiralian genomes.</title>
        <authorList>
            <person name="Simakov O."/>
            <person name="Marletaz F."/>
            <person name="Cho S.J."/>
            <person name="Edsinger-Gonzales E."/>
            <person name="Havlak P."/>
            <person name="Hellsten U."/>
            <person name="Kuo D.H."/>
            <person name="Larsson T."/>
            <person name="Lv J."/>
            <person name="Arendt D."/>
            <person name="Savage R."/>
            <person name="Osoegawa K."/>
            <person name="de Jong P."/>
            <person name="Grimwood J."/>
            <person name="Chapman J.A."/>
            <person name="Shapiro H."/>
            <person name="Aerts A."/>
            <person name="Otillar R.P."/>
            <person name="Terry A.Y."/>
            <person name="Boore J.L."/>
            <person name="Grigoriev I.V."/>
            <person name="Lindberg D.R."/>
            <person name="Seaver E.C."/>
            <person name="Weisblat D.A."/>
            <person name="Putnam N.H."/>
            <person name="Rokhsar D.S."/>
        </authorList>
    </citation>
    <scope>NUCLEOTIDE SEQUENCE</scope>
    <source>
        <strain evidence="3 5">I ESC-2004</strain>
    </source>
</reference>
<dbReference type="EMBL" id="AMQN01005337">
    <property type="status" value="NOT_ANNOTATED_CDS"/>
    <property type="molecule type" value="Genomic_DNA"/>
</dbReference>
<keyword evidence="2" id="KW-0812">Transmembrane</keyword>
<dbReference type="AlphaFoldDB" id="R7V2F6"/>
<dbReference type="HOGENOM" id="CLU_1225805_0_0_1"/>
<dbReference type="Proteomes" id="UP000014760">
    <property type="component" value="Unassembled WGS sequence"/>
</dbReference>
<dbReference type="EMBL" id="KB295744">
    <property type="protein sequence ID" value="ELU12689.1"/>
    <property type="molecule type" value="Genomic_DNA"/>
</dbReference>
<evidence type="ECO:0000256" key="1">
    <source>
        <dbReference type="SAM" id="MobiDB-lite"/>
    </source>
</evidence>
<evidence type="ECO:0000313" key="5">
    <source>
        <dbReference type="Proteomes" id="UP000014760"/>
    </source>
</evidence>
<feature type="compositionally biased region" description="Basic and acidic residues" evidence="1">
    <location>
        <begin position="109"/>
        <end position="146"/>
    </location>
</feature>
<organism evidence="3">
    <name type="scientific">Capitella teleta</name>
    <name type="common">Polychaete worm</name>
    <dbReference type="NCBI Taxonomy" id="283909"/>
    <lineage>
        <taxon>Eukaryota</taxon>
        <taxon>Metazoa</taxon>
        <taxon>Spiralia</taxon>
        <taxon>Lophotrochozoa</taxon>
        <taxon>Annelida</taxon>
        <taxon>Polychaeta</taxon>
        <taxon>Sedentaria</taxon>
        <taxon>Scolecida</taxon>
        <taxon>Capitellidae</taxon>
        <taxon>Capitella</taxon>
    </lineage>
</organism>
<gene>
    <name evidence="3" type="ORF">CAPTEDRAFT_208460</name>
</gene>
<keyword evidence="5" id="KW-1185">Reference proteome</keyword>
<dbReference type="OrthoDB" id="6250723at2759"/>
<feature type="region of interest" description="Disordered" evidence="1">
    <location>
        <begin position="109"/>
        <end position="177"/>
    </location>
</feature>
<proteinExistence type="predicted"/>
<dbReference type="EnsemblMetazoa" id="CapteT208460">
    <property type="protein sequence ID" value="CapteP208460"/>
    <property type="gene ID" value="CapteG208460"/>
</dbReference>
<evidence type="ECO:0000256" key="2">
    <source>
        <dbReference type="SAM" id="Phobius"/>
    </source>
</evidence>
<feature type="transmembrane region" description="Helical" evidence="2">
    <location>
        <begin position="27"/>
        <end position="47"/>
    </location>
</feature>
<reference evidence="5" key="1">
    <citation type="submission" date="2012-12" db="EMBL/GenBank/DDBJ databases">
        <authorList>
            <person name="Hellsten U."/>
            <person name="Grimwood J."/>
            <person name="Chapman J.A."/>
            <person name="Shapiro H."/>
            <person name="Aerts A."/>
            <person name="Otillar R.P."/>
            <person name="Terry A.Y."/>
            <person name="Boore J.L."/>
            <person name="Simakov O."/>
            <person name="Marletaz F."/>
            <person name="Cho S.-J."/>
            <person name="Edsinger-Gonzales E."/>
            <person name="Havlak P."/>
            <person name="Kuo D.-H."/>
            <person name="Larsson T."/>
            <person name="Lv J."/>
            <person name="Arendt D."/>
            <person name="Savage R."/>
            <person name="Osoegawa K."/>
            <person name="de Jong P."/>
            <person name="Lindberg D.R."/>
            <person name="Seaver E.C."/>
            <person name="Weisblat D.A."/>
            <person name="Putnam N.H."/>
            <person name="Grigoriev I.V."/>
            <person name="Rokhsar D.S."/>
        </authorList>
    </citation>
    <scope>NUCLEOTIDE SEQUENCE</scope>
    <source>
        <strain evidence="5">I ESC-2004</strain>
    </source>
</reference>